<dbReference type="OrthoDB" id="8651113at2"/>
<dbReference type="Pfam" id="PF03466">
    <property type="entry name" value="LysR_substrate"/>
    <property type="match status" value="1"/>
</dbReference>
<dbReference type="RefSeq" id="WP_066414629.1">
    <property type="nucleotide sequence ID" value="NZ_FKBS01000017.1"/>
</dbReference>
<evidence type="ECO:0000256" key="3">
    <source>
        <dbReference type="ARBA" id="ARBA00023125"/>
    </source>
</evidence>
<gene>
    <name evidence="6" type="primary">gltR_4</name>
    <name evidence="6" type="ORF">SAMEA1982600_03084</name>
</gene>
<dbReference type="AlphaFoldDB" id="A0A157Q0T9"/>
<evidence type="ECO:0000256" key="1">
    <source>
        <dbReference type="ARBA" id="ARBA00009437"/>
    </source>
</evidence>
<dbReference type="CDD" id="cd05466">
    <property type="entry name" value="PBP2_LTTR_substrate"/>
    <property type="match status" value="1"/>
</dbReference>
<evidence type="ECO:0000313" key="7">
    <source>
        <dbReference type="Proteomes" id="UP000077037"/>
    </source>
</evidence>
<dbReference type="InterPro" id="IPR000847">
    <property type="entry name" value="LysR_HTH_N"/>
</dbReference>
<dbReference type="InterPro" id="IPR036390">
    <property type="entry name" value="WH_DNA-bd_sf"/>
</dbReference>
<organism evidence="6 7">
    <name type="scientific">Bordetella ansorpii</name>
    <dbReference type="NCBI Taxonomy" id="288768"/>
    <lineage>
        <taxon>Bacteria</taxon>
        <taxon>Pseudomonadati</taxon>
        <taxon>Pseudomonadota</taxon>
        <taxon>Betaproteobacteria</taxon>
        <taxon>Burkholderiales</taxon>
        <taxon>Alcaligenaceae</taxon>
        <taxon>Bordetella</taxon>
    </lineage>
</organism>
<dbReference type="PANTHER" id="PTHR30126:SF94">
    <property type="entry name" value="LYSR FAMILY TRANSCRIPTIONAL REGULATOR"/>
    <property type="match status" value="1"/>
</dbReference>
<evidence type="ECO:0000313" key="6">
    <source>
        <dbReference type="EMBL" id="SAI39463.1"/>
    </source>
</evidence>
<dbReference type="SUPFAM" id="SSF46785">
    <property type="entry name" value="Winged helix' DNA-binding domain"/>
    <property type="match status" value="1"/>
</dbReference>
<comment type="similarity">
    <text evidence="1">Belongs to the LysR transcriptional regulatory family.</text>
</comment>
<dbReference type="Gene3D" id="3.40.190.10">
    <property type="entry name" value="Periplasmic binding protein-like II"/>
    <property type="match status" value="2"/>
</dbReference>
<name>A0A157Q0T9_9BORD</name>
<reference evidence="6 7" key="1">
    <citation type="submission" date="2016-03" db="EMBL/GenBank/DDBJ databases">
        <authorList>
            <consortium name="Pathogen Informatics"/>
        </authorList>
    </citation>
    <scope>NUCLEOTIDE SEQUENCE [LARGE SCALE GENOMIC DNA]</scope>
    <source>
        <strain evidence="6 7">NCTC13364</strain>
    </source>
</reference>
<evidence type="ECO:0000259" key="5">
    <source>
        <dbReference type="PROSITE" id="PS50931"/>
    </source>
</evidence>
<dbReference type="GO" id="GO:0003700">
    <property type="term" value="F:DNA-binding transcription factor activity"/>
    <property type="evidence" value="ECO:0007669"/>
    <property type="project" value="InterPro"/>
</dbReference>
<evidence type="ECO:0000256" key="2">
    <source>
        <dbReference type="ARBA" id="ARBA00023015"/>
    </source>
</evidence>
<dbReference type="InterPro" id="IPR005119">
    <property type="entry name" value="LysR_subst-bd"/>
</dbReference>
<dbReference type="EMBL" id="FKBS01000017">
    <property type="protein sequence ID" value="SAI39463.1"/>
    <property type="molecule type" value="Genomic_DNA"/>
</dbReference>
<dbReference type="GO" id="GO:0000976">
    <property type="term" value="F:transcription cis-regulatory region binding"/>
    <property type="evidence" value="ECO:0007669"/>
    <property type="project" value="TreeGrafter"/>
</dbReference>
<dbReference type="Pfam" id="PF00126">
    <property type="entry name" value="HTH_1"/>
    <property type="match status" value="1"/>
</dbReference>
<keyword evidence="2" id="KW-0805">Transcription regulation</keyword>
<dbReference type="PANTHER" id="PTHR30126">
    <property type="entry name" value="HTH-TYPE TRANSCRIPTIONAL REGULATOR"/>
    <property type="match status" value="1"/>
</dbReference>
<keyword evidence="4" id="KW-0804">Transcription</keyword>
<protein>
    <submittedName>
        <fullName evidence="6">LysR family transcriptional regulator</fullName>
    </submittedName>
</protein>
<dbReference type="PRINTS" id="PR00039">
    <property type="entry name" value="HTHLYSR"/>
</dbReference>
<dbReference type="SUPFAM" id="SSF53850">
    <property type="entry name" value="Periplasmic binding protein-like II"/>
    <property type="match status" value="1"/>
</dbReference>
<proteinExistence type="inferred from homology"/>
<evidence type="ECO:0000256" key="4">
    <source>
        <dbReference type="ARBA" id="ARBA00023163"/>
    </source>
</evidence>
<accession>A0A157Q0T9</accession>
<keyword evidence="3" id="KW-0238">DNA-binding</keyword>
<dbReference type="Proteomes" id="UP000077037">
    <property type="component" value="Unassembled WGS sequence"/>
</dbReference>
<dbReference type="PROSITE" id="PS50931">
    <property type="entry name" value="HTH_LYSR"/>
    <property type="match status" value="1"/>
</dbReference>
<sequence>MFTFKQIEALYWTVRLGTLHAAARKLHTSQSAITKRIQDMEGEFDLALFDRTGHKAVLTSRGHEIFGMARDLLAQRDKMLTRMQGLHVHTGTLRLGITEITAMTWLPAFIRELRNQYPRVTLEPSIDMGADLLQKLIAGRIDLAIVHEELITAELDSVRLRPLEFVWTGAADQIDDTRIHTPADIAAMPLLRQSRESGLNRIYDLWLDPHVSTNNIFTINSLIAMAGLTSAGFGISCLPRDFFSEWIRHRRLSILRTSIAPPQSVYRAAYRRDADASFYHDLAMLAQQCCDFSDPV</sequence>
<dbReference type="Gene3D" id="1.10.10.10">
    <property type="entry name" value="Winged helix-like DNA-binding domain superfamily/Winged helix DNA-binding domain"/>
    <property type="match status" value="1"/>
</dbReference>
<dbReference type="InterPro" id="IPR036388">
    <property type="entry name" value="WH-like_DNA-bd_sf"/>
</dbReference>
<feature type="domain" description="HTH lysR-type" evidence="5">
    <location>
        <begin position="2"/>
        <end position="59"/>
    </location>
</feature>